<evidence type="ECO:0000313" key="2">
    <source>
        <dbReference type="Proteomes" id="UP000838756"/>
    </source>
</evidence>
<reference evidence="1" key="1">
    <citation type="submission" date="2022-03" db="EMBL/GenBank/DDBJ databases">
        <authorList>
            <person name="Lindestad O."/>
        </authorList>
    </citation>
    <scope>NUCLEOTIDE SEQUENCE</scope>
</reference>
<name>A0A8S4S4V5_9NEOP</name>
<dbReference type="Proteomes" id="UP000838756">
    <property type="component" value="Unassembled WGS sequence"/>
</dbReference>
<protein>
    <submittedName>
        <fullName evidence="1">Jg11764 protein</fullName>
    </submittedName>
</protein>
<proteinExistence type="predicted"/>
<organism evidence="1 2">
    <name type="scientific">Pararge aegeria aegeria</name>
    <dbReference type="NCBI Taxonomy" id="348720"/>
    <lineage>
        <taxon>Eukaryota</taxon>
        <taxon>Metazoa</taxon>
        <taxon>Ecdysozoa</taxon>
        <taxon>Arthropoda</taxon>
        <taxon>Hexapoda</taxon>
        <taxon>Insecta</taxon>
        <taxon>Pterygota</taxon>
        <taxon>Neoptera</taxon>
        <taxon>Endopterygota</taxon>
        <taxon>Lepidoptera</taxon>
        <taxon>Glossata</taxon>
        <taxon>Ditrysia</taxon>
        <taxon>Papilionoidea</taxon>
        <taxon>Nymphalidae</taxon>
        <taxon>Satyrinae</taxon>
        <taxon>Satyrini</taxon>
        <taxon>Parargina</taxon>
        <taxon>Pararge</taxon>
    </lineage>
</organism>
<dbReference type="AlphaFoldDB" id="A0A8S4S4V5"/>
<keyword evidence="2" id="KW-1185">Reference proteome</keyword>
<gene>
    <name evidence="1" type="primary">jg11764</name>
    <name evidence="1" type="ORF">PAEG_LOCUS20976</name>
</gene>
<comment type="caution">
    <text evidence="1">The sequence shown here is derived from an EMBL/GenBank/DDBJ whole genome shotgun (WGS) entry which is preliminary data.</text>
</comment>
<dbReference type="EMBL" id="CAKXAJ010025890">
    <property type="protein sequence ID" value="CAH2245119.1"/>
    <property type="molecule type" value="Genomic_DNA"/>
</dbReference>
<accession>A0A8S4S4V5</accession>
<sequence>MELAPQLHLLTEVSSAGWSDSVGSRTSGYTNRGWFQPSKYGNEAQEQKKKQEWNRKVEQMPCSLLSLD</sequence>
<evidence type="ECO:0000313" key="1">
    <source>
        <dbReference type="EMBL" id="CAH2245119.1"/>
    </source>
</evidence>